<evidence type="ECO:0000256" key="2">
    <source>
        <dbReference type="ARBA" id="ARBA00022679"/>
    </source>
</evidence>
<dbReference type="EC" id="2.1.1.297" evidence="5"/>
<dbReference type="SUPFAM" id="SSF53335">
    <property type="entry name" value="S-adenosyl-L-methionine-dependent methyltransferases"/>
    <property type="match status" value="1"/>
</dbReference>
<dbReference type="InterPro" id="IPR029063">
    <property type="entry name" value="SAM-dependent_MTases_sf"/>
</dbReference>
<dbReference type="Pfam" id="PF05175">
    <property type="entry name" value="MTS"/>
    <property type="match status" value="1"/>
</dbReference>
<keyword evidence="1 5" id="KW-0489">Methyltransferase</keyword>
<evidence type="ECO:0000313" key="9">
    <source>
        <dbReference type="Proteomes" id="UP001157733"/>
    </source>
</evidence>
<evidence type="ECO:0000313" key="8">
    <source>
        <dbReference type="EMBL" id="CAI2719407.1"/>
    </source>
</evidence>
<dbReference type="PANTHER" id="PTHR18895:SF74">
    <property type="entry name" value="MTRF1L RELEASE FACTOR GLUTAMINE METHYLTRANSFERASE"/>
    <property type="match status" value="1"/>
</dbReference>
<dbReference type="InterPro" id="IPR007848">
    <property type="entry name" value="Small_mtfrase_dom"/>
</dbReference>
<dbReference type="InterPro" id="IPR019874">
    <property type="entry name" value="RF_methyltr_PrmC"/>
</dbReference>
<dbReference type="EMBL" id="OX336137">
    <property type="protein sequence ID" value="CAI2719407.1"/>
    <property type="molecule type" value="Genomic_DNA"/>
</dbReference>
<evidence type="ECO:0000256" key="5">
    <source>
        <dbReference type="HAMAP-Rule" id="MF_02126"/>
    </source>
</evidence>
<accession>A0ABM9HGM9</accession>
<reference evidence="8 9" key="1">
    <citation type="submission" date="2022-09" db="EMBL/GenBank/DDBJ databases">
        <authorList>
            <person name="Kop L."/>
        </authorList>
    </citation>
    <scope>NUCLEOTIDE SEQUENCE [LARGE SCALE GENOMIC DNA]</scope>
    <source>
        <strain evidence="8 9">347</strain>
    </source>
</reference>
<name>A0ABM9HGM9_9BACT</name>
<sequence>MPALKSDTLDTVGEILHTAEQRLQEAGIGTPRLDAEVLLAAALETSRAALLTDVDREVTPVQREAFNAWMDRRVQREPVAYILGFKEFWSLDFQVTPEVLIPRPDTECLIEHFLSLVKRDAVTAPRILDVGTGSGVLAVVAARECPDATITAMELSHRALEVARSNAATHNVASQIQFVQGDFHREFWEGAPFDFILSNPPYIDHVSYETLAPEIQQYEPKQALDGGADGLDAYRKIIPLAAMLLKPGGSLVLEFGNDQGPEVNRLVAESAAFETIERVADYSGAERVLSAKRRQVGG</sequence>
<dbReference type="HAMAP" id="MF_02126">
    <property type="entry name" value="RF_methyltr_PrmC"/>
    <property type="match status" value="1"/>
</dbReference>
<dbReference type="NCBIfam" id="TIGR03534">
    <property type="entry name" value="RF_mod_PrmC"/>
    <property type="match status" value="1"/>
</dbReference>
<feature type="binding site" evidence="5">
    <location>
        <begin position="131"/>
        <end position="135"/>
    </location>
    <ligand>
        <name>S-adenosyl-L-methionine</name>
        <dbReference type="ChEBI" id="CHEBI:59789"/>
    </ligand>
</feature>
<feature type="binding site" evidence="5">
    <location>
        <position position="199"/>
    </location>
    <ligand>
        <name>S-adenosyl-L-methionine</name>
        <dbReference type="ChEBI" id="CHEBI:59789"/>
    </ligand>
</feature>
<dbReference type="GO" id="GO:0032259">
    <property type="term" value="P:methylation"/>
    <property type="evidence" value="ECO:0007669"/>
    <property type="project" value="UniProtKB-KW"/>
</dbReference>
<protein>
    <recommendedName>
        <fullName evidence="5">Release factor glutamine methyltransferase</fullName>
        <shortName evidence="5">RF MTase</shortName>
        <ecNumber evidence="5">2.1.1.297</ecNumber>
    </recommendedName>
    <alternativeName>
        <fullName evidence="5">N5-glutamine methyltransferase PrmC</fullName>
    </alternativeName>
    <alternativeName>
        <fullName evidence="5">Protein-(glutamine-N5) MTase PrmC</fullName>
    </alternativeName>
    <alternativeName>
        <fullName evidence="5">Protein-glutamine N-methyltransferase PrmC</fullName>
    </alternativeName>
</protein>
<dbReference type="PANTHER" id="PTHR18895">
    <property type="entry name" value="HEMK METHYLTRANSFERASE"/>
    <property type="match status" value="1"/>
</dbReference>
<dbReference type="InterPro" id="IPR004556">
    <property type="entry name" value="HemK-like"/>
</dbReference>
<dbReference type="InterPro" id="IPR040758">
    <property type="entry name" value="PrmC_N"/>
</dbReference>
<dbReference type="NCBIfam" id="TIGR00536">
    <property type="entry name" value="hemK_fam"/>
    <property type="match status" value="1"/>
</dbReference>
<dbReference type="InterPro" id="IPR002052">
    <property type="entry name" value="DNA_methylase_N6_adenine_CS"/>
</dbReference>
<gene>
    <name evidence="5 8" type="primary">prmC</name>
    <name evidence="8" type="ORF">NSPWAT_2551</name>
</gene>
<dbReference type="Gene3D" id="3.40.50.150">
    <property type="entry name" value="Vaccinia Virus protein VP39"/>
    <property type="match status" value="1"/>
</dbReference>
<dbReference type="CDD" id="cd02440">
    <property type="entry name" value="AdoMet_MTases"/>
    <property type="match status" value="1"/>
</dbReference>
<dbReference type="PROSITE" id="PS00092">
    <property type="entry name" value="N6_MTASE"/>
    <property type="match status" value="1"/>
</dbReference>
<feature type="domain" description="Release factor glutamine methyltransferase N-terminal" evidence="7">
    <location>
        <begin position="14"/>
        <end position="84"/>
    </location>
</feature>
<dbReference type="InterPro" id="IPR050320">
    <property type="entry name" value="N5-glutamine_MTase"/>
</dbReference>
<feature type="domain" description="Methyltransferase small" evidence="6">
    <location>
        <begin position="111"/>
        <end position="207"/>
    </location>
</feature>
<dbReference type="GO" id="GO:0102559">
    <property type="term" value="F:peptide chain release factor N(5)-glutamine methyltransferase activity"/>
    <property type="evidence" value="ECO:0007669"/>
    <property type="project" value="UniProtKB-EC"/>
</dbReference>
<dbReference type="RefSeq" id="WP_282012244.1">
    <property type="nucleotide sequence ID" value="NZ_OX336137.1"/>
</dbReference>
<evidence type="ECO:0000259" key="7">
    <source>
        <dbReference type="Pfam" id="PF17827"/>
    </source>
</evidence>
<keyword evidence="3 5" id="KW-0949">S-adenosyl-L-methionine</keyword>
<comment type="function">
    <text evidence="5">Methylates the class 1 translation termination release factors RF1/PrfA and RF2/PrfB on the glutamine residue of the universally conserved GGQ motif.</text>
</comment>
<keyword evidence="2 5" id="KW-0808">Transferase</keyword>
<comment type="catalytic activity">
    <reaction evidence="4 5">
        <text>L-glutaminyl-[peptide chain release factor] + S-adenosyl-L-methionine = N(5)-methyl-L-glutaminyl-[peptide chain release factor] + S-adenosyl-L-homocysteine + H(+)</text>
        <dbReference type="Rhea" id="RHEA:42896"/>
        <dbReference type="Rhea" id="RHEA-COMP:10271"/>
        <dbReference type="Rhea" id="RHEA-COMP:10272"/>
        <dbReference type="ChEBI" id="CHEBI:15378"/>
        <dbReference type="ChEBI" id="CHEBI:30011"/>
        <dbReference type="ChEBI" id="CHEBI:57856"/>
        <dbReference type="ChEBI" id="CHEBI:59789"/>
        <dbReference type="ChEBI" id="CHEBI:61891"/>
        <dbReference type="EC" id="2.1.1.297"/>
    </reaction>
</comment>
<feature type="binding site" evidence="5">
    <location>
        <begin position="199"/>
        <end position="202"/>
    </location>
    <ligand>
        <name>substrate</name>
    </ligand>
</feature>
<evidence type="ECO:0000256" key="4">
    <source>
        <dbReference type="ARBA" id="ARBA00048391"/>
    </source>
</evidence>
<evidence type="ECO:0000256" key="3">
    <source>
        <dbReference type="ARBA" id="ARBA00022691"/>
    </source>
</evidence>
<feature type="binding site" evidence="5">
    <location>
        <position position="183"/>
    </location>
    <ligand>
        <name>S-adenosyl-L-methionine</name>
        <dbReference type="ChEBI" id="CHEBI:59789"/>
    </ligand>
</feature>
<dbReference type="Pfam" id="PF17827">
    <property type="entry name" value="PrmC_N"/>
    <property type="match status" value="1"/>
</dbReference>
<proteinExistence type="inferred from homology"/>
<dbReference type="Gene3D" id="1.10.8.10">
    <property type="entry name" value="DNA helicase RuvA subunit, C-terminal domain"/>
    <property type="match status" value="1"/>
</dbReference>
<feature type="binding site" evidence="5">
    <location>
        <position position="154"/>
    </location>
    <ligand>
        <name>S-adenosyl-L-methionine</name>
        <dbReference type="ChEBI" id="CHEBI:59789"/>
    </ligand>
</feature>
<evidence type="ECO:0000256" key="1">
    <source>
        <dbReference type="ARBA" id="ARBA00022603"/>
    </source>
</evidence>
<dbReference type="Proteomes" id="UP001157733">
    <property type="component" value="Chromosome"/>
</dbReference>
<evidence type="ECO:0000259" key="6">
    <source>
        <dbReference type="Pfam" id="PF05175"/>
    </source>
</evidence>
<comment type="similarity">
    <text evidence="5">Belongs to the protein N5-glutamine methyltransferase family. PrmC subfamily.</text>
</comment>
<keyword evidence="9" id="KW-1185">Reference proteome</keyword>
<organism evidence="8 9">
    <name type="scientific">Nitrospina watsonii</name>
    <dbReference type="NCBI Taxonomy" id="1323948"/>
    <lineage>
        <taxon>Bacteria</taxon>
        <taxon>Pseudomonadati</taxon>
        <taxon>Nitrospinota/Tectimicrobiota group</taxon>
        <taxon>Nitrospinota</taxon>
        <taxon>Nitrospinia</taxon>
        <taxon>Nitrospinales</taxon>
        <taxon>Nitrospinaceae</taxon>
        <taxon>Nitrospina</taxon>
    </lineage>
</organism>